<evidence type="ECO:0000313" key="2">
    <source>
        <dbReference type="EMBL" id="MED6274872.1"/>
    </source>
</evidence>
<keyword evidence="3" id="KW-1185">Reference proteome</keyword>
<sequence length="71" mass="8135">MRFSWRVELHAASHTCESLGSLWQDSTPECRPLWCLPGSFWWFLCNLFSLLLKFPVWIAGLPSLGSRHSAA</sequence>
<evidence type="ECO:0000313" key="3">
    <source>
        <dbReference type="Proteomes" id="UP001352852"/>
    </source>
</evidence>
<organism evidence="2 3">
    <name type="scientific">Characodon lateralis</name>
    <dbReference type="NCBI Taxonomy" id="208331"/>
    <lineage>
        <taxon>Eukaryota</taxon>
        <taxon>Metazoa</taxon>
        <taxon>Chordata</taxon>
        <taxon>Craniata</taxon>
        <taxon>Vertebrata</taxon>
        <taxon>Euteleostomi</taxon>
        <taxon>Actinopterygii</taxon>
        <taxon>Neopterygii</taxon>
        <taxon>Teleostei</taxon>
        <taxon>Neoteleostei</taxon>
        <taxon>Acanthomorphata</taxon>
        <taxon>Ovalentaria</taxon>
        <taxon>Atherinomorphae</taxon>
        <taxon>Cyprinodontiformes</taxon>
        <taxon>Goodeidae</taxon>
        <taxon>Characodon</taxon>
    </lineage>
</organism>
<keyword evidence="1" id="KW-0812">Transmembrane</keyword>
<reference evidence="2 3" key="1">
    <citation type="submission" date="2021-06" db="EMBL/GenBank/DDBJ databases">
        <authorList>
            <person name="Palmer J.M."/>
        </authorList>
    </citation>
    <scope>NUCLEOTIDE SEQUENCE [LARGE SCALE GENOMIC DNA]</scope>
    <source>
        <strain evidence="2 3">CL_MEX2019</strain>
        <tissue evidence="2">Muscle</tissue>
    </source>
</reference>
<proteinExistence type="predicted"/>
<keyword evidence="1" id="KW-0472">Membrane</keyword>
<feature type="transmembrane region" description="Helical" evidence="1">
    <location>
        <begin position="40"/>
        <end position="61"/>
    </location>
</feature>
<protein>
    <submittedName>
        <fullName evidence="2">Uncharacterized protein</fullName>
    </submittedName>
</protein>
<comment type="caution">
    <text evidence="2">The sequence shown here is derived from an EMBL/GenBank/DDBJ whole genome shotgun (WGS) entry which is preliminary data.</text>
</comment>
<dbReference type="Proteomes" id="UP001352852">
    <property type="component" value="Unassembled WGS sequence"/>
</dbReference>
<accession>A0ABU7DIE3</accession>
<evidence type="ECO:0000256" key="1">
    <source>
        <dbReference type="SAM" id="Phobius"/>
    </source>
</evidence>
<keyword evidence="1" id="KW-1133">Transmembrane helix</keyword>
<name>A0ABU7DIE3_9TELE</name>
<gene>
    <name evidence="2" type="ORF">CHARACLAT_020843</name>
</gene>
<dbReference type="EMBL" id="JAHUTJ010026585">
    <property type="protein sequence ID" value="MED6274872.1"/>
    <property type="molecule type" value="Genomic_DNA"/>
</dbReference>